<feature type="chain" id="PRO_5009309534" evidence="1">
    <location>
        <begin position="18"/>
        <end position="120"/>
    </location>
</feature>
<evidence type="ECO:0000256" key="1">
    <source>
        <dbReference type="SAM" id="SignalP"/>
    </source>
</evidence>
<reference evidence="3" key="1">
    <citation type="submission" date="2016-11" db="UniProtKB">
        <authorList>
            <consortium name="WormBaseParasite"/>
        </authorList>
    </citation>
    <scope>IDENTIFICATION</scope>
</reference>
<name>A0A1I7UY49_9PELO</name>
<dbReference type="eggNOG" id="ENOG502TK7E">
    <property type="taxonomic scope" value="Eukaryota"/>
</dbReference>
<evidence type="ECO:0000313" key="3">
    <source>
        <dbReference type="WBParaSite" id="Csp11.Scaffold630.g20503.t2"/>
    </source>
</evidence>
<organism evidence="2 3">
    <name type="scientific">Caenorhabditis tropicalis</name>
    <dbReference type="NCBI Taxonomy" id="1561998"/>
    <lineage>
        <taxon>Eukaryota</taxon>
        <taxon>Metazoa</taxon>
        <taxon>Ecdysozoa</taxon>
        <taxon>Nematoda</taxon>
        <taxon>Chromadorea</taxon>
        <taxon>Rhabditida</taxon>
        <taxon>Rhabditina</taxon>
        <taxon>Rhabditomorpha</taxon>
        <taxon>Rhabditoidea</taxon>
        <taxon>Rhabditidae</taxon>
        <taxon>Peloderinae</taxon>
        <taxon>Caenorhabditis</taxon>
    </lineage>
</organism>
<keyword evidence="2" id="KW-1185">Reference proteome</keyword>
<dbReference type="WBParaSite" id="Csp11.Scaffold630.g20503.t2">
    <property type="protein sequence ID" value="Csp11.Scaffold630.g20503.t2"/>
    <property type="gene ID" value="Csp11.Scaffold630.g20503"/>
</dbReference>
<evidence type="ECO:0000313" key="2">
    <source>
        <dbReference type="Proteomes" id="UP000095282"/>
    </source>
</evidence>
<sequence>MLFILLLASTFFHFSSSNFVNFGDGRKVPFISVVTEFKNETLSVTTSWMIRRDCDQYVRKDVTKSRKGQLIETKSTCIHRKESVLFLYRIQCIYTFRCGLGSGGPPPDVPITCDVFVKNW</sequence>
<proteinExistence type="predicted"/>
<protein>
    <submittedName>
        <fullName evidence="3">Secreted protein</fullName>
    </submittedName>
</protein>
<keyword evidence="1" id="KW-0732">Signal</keyword>
<dbReference type="AlphaFoldDB" id="A0A1I7UY49"/>
<dbReference type="Proteomes" id="UP000095282">
    <property type="component" value="Unplaced"/>
</dbReference>
<feature type="signal peptide" evidence="1">
    <location>
        <begin position="1"/>
        <end position="17"/>
    </location>
</feature>
<accession>A0A1I7UY49</accession>